<name>A0ABQ6H8B5_9GAMM</name>
<feature type="transmembrane region" description="Helical" evidence="1">
    <location>
        <begin position="20"/>
        <end position="40"/>
    </location>
</feature>
<keyword evidence="1" id="KW-0812">Transmembrane</keyword>
<organism evidence="2 3">
    <name type="scientific">Thalassotalea loyana</name>
    <dbReference type="NCBI Taxonomy" id="280483"/>
    <lineage>
        <taxon>Bacteria</taxon>
        <taxon>Pseudomonadati</taxon>
        <taxon>Pseudomonadota</taxon>
        <taxon>Gammaproteobacteria</taxon>
        <taxon>Alteromonadales</taxon>
        <taxon>Colwelliaceae</taxon>
        <taxon>Thalassotalea</taxon>
    </lineage>
</organism>
<evidence type="ECO:0000256" key="1">
    <source>
        <dbReference type="SAM" id="Phobius"/>
    </source>
</evidence>
<proteinExistence type="predicted"/>
<keyword evidence="3" id="KW-1185">Reference proteome</keyword>
<evidence type="ECO:0008006" key="4">
    <source>
        <dbReference type="Google" id="ProtNLM"/>
    </source>
</evidence>
<gene>
    <name evidence="2" type="ORF">tloyanaT_04760</name>
</gene>
<dbReference type="EMBL" id="BSSV01000001">
    <property type="protein sequence ID" value="GLX84224.1"/>
    <property type="molecule type" value="Genomic_DNA"/>
</dbReference>
<accession>A0ABQ6H8B5</accession>
<dbReference type="RefSeq" id="WP_284295769.1">
    <property type="nucleotide sequence ID" value="NZ_BSSV01000001.1"/>
</dbReference>
<dbReference type="Proteomes" id="UP001157134">
    <property type="component" value="Unassembled WGS sequence"/>
</dbReference>
<evidence type="ECO:0000313" key="3">
    <source>
        <dbReference type="Proteomes" id="UP001157134"/>
    </source>
</evidence>
<evidence type="ECO:0000313" key="2">
    <source>
        <dbReference type="EMBL" id="GLX84224.1"/>
    </source>
</evidence>
<comment type="caution">
    <text evidence="2">The sequence shown here is derived from an EMBL/GenBank/DDBJ whole genome shotgun (WGS) entry which is preliminary data.</text>
</comment>
<reference evidence="2 3" key="1">
    <citation type="submission" date="2023-03" db="EMBL/GenBank/DDBJ databases">
        <title>Thalassotalea loyana LMG 22536T draft genome sequence.</title>
        <authorList>
            <person name="Sawabe T."/>
        </authorList>
    </citation>
    <scope>NUCLEOTIDE SEQUENCE [LARGE SCALE GENOMIC DNA]</scope>
    <source>
        <strain evidence="2 3">LMG 22536</strain>
    </source>
</reference>
<keyword evidence="1" id="KW-0472">Membrane</keyword>
<protein>
    <recommendedName>
        <fullName evidence="4">Type 4 fimbrial biogenesis protein PilX N-terminal domain-containing protein</fullName>
    </recommendedName>
</protein>
<sequence length="157" mass="16890">MFRNNVVPNRFNSQSGSMLIIAIFIMVVMLLIGAAMVNILTTSGQTVAYEVSGTRSYSAANSGAQIKLTEIFPLDDGSNNGEAKMCDGADLFSAASSSSNQTYQIIVDHNQNRCNVAVTCEDFHHDNVTYYQISSTATCSLGADTTSRTVIIEARSL</sequence>
<keyword evidence="1" id="KW-1133">Transmembrane helix</keyword>